<evidence type="ECO:0000313" key="2">
    <source>
        <dbReference type="Proteomes" id="UP001153334"/>
    </source>
</evidence>
<comment type="caution">
    <text evidence="1">The sequence shown here is derived from an EMBL/GenBank/DDBJ whole genome shotgun (WGS) entry which is preliminary data.</text>
</comment>
<dbReference type="EMBL" id="JAPESX010000127">
    <property type="protein sequence ID" value="KAJ8123092.1"/>
    <property type="molecule type" value="Genomic_DNA"/>
</dbReference>
<proteinExistence type="predicted"/>
<name>A0ACC2J6P7_9PEZI</name>
<reference evidence="1" key="1">
    <citation type="submission" date="2022-11" db="EMBL/GenBank/DDBJ databases">
        <title>Genome Sequence of Nemania bipapillata.</title>
        <authorList>
            <person name="Buettner E."/>
        </authorList>
    </citation>
    <scope>NUCLEOTIDE SEQUENCE</scope>
    <source>
        <strain evidence="1">CP14</strain>
    </source>
</reference>
<keyword evidence="2" id="KW-1185">Reference proteome</keyword>
<accession>A0ACC2J6P7</accession>
<dbReference type="Proteomes" id="UP001153334">
    <property type="component" value="Unassembled WGS sequence"/>
</dbReference>
<sequence>MSHGVSSVVAVPTQAAATVPVNNAAYGNSTTAAGTGSVPGATQSASSPAGTTAPVIAGAGRLSGAYVGAALSLVIALCMGVL</sequence>
<organism evidence="1 2">
    <name type="scientific">Nemania bipapillata</name>
    <dbReference type="NCBI Taxonomy" id="110536"/>
    <lineage>
        <taxon>Eukaryota</taxon>
        <taxon>Fungi</taxon>
        <taxon>Dikarya</taxon>
        <taxon>Ascomycota</taxon>
        <taxon>Pezizomycotina</taxon>
        <taxon>Sordariomycetes</taxon>
        <taxon>Xylariomycetidae</taxon>
        <taxon>Xylariales</taxon>
        <taxon>Xylariaceae</taxon>
        <taxon>Nemania</taxon>
    </lineage>
</organism>
<evidence type="ECO:0000313" key="1">
    <source>
        <dbReference type="EMBL" id="KAJ8123092.1"/>
    </source>
</evidence>
<protein>
    <submittedName>
        <fullName evidence="1">Uncharacterized protein</fullName>
    </submittedName>
</protein>
<gene>
    <name evidence="1" type="ORF">ONZ43_g876</name>
</gene>